<dbReference type="EMBL" id="JBJQND010000011">
    <property type="protein sequence ID" value="KAL3862324.1"/>
    <property type="molecule type" value="Genomic_DNA"/>
</dbReference>
<keyword evidence="3" id="KW-1185">Reference proteome</keyword>
<name>A0ABD3VL63_SINWO</name>
<comment type="caution">
    <text evidence="2">The sequence shown here is derived from an EMBL/GenBank/DDBJ whole genome shotgun (WGS) entry which is preliminary data.</text>
</comment>
<evidence type="ECO:0000313" key="3">
    <source>
        <dbReference type="Proteomes" id="UP001634394"/>
    </source>
</evidence>
<reference evidence="2 3" key="1">
    <citation type="submission" date="2024-11" db="EMBL/GenBank/DDBJ databases">
        <title>Chromosome-level genome assembly of the freshwater bivalve Anodonta woodiana.</title>
        <authorList>
            <person name="Chen X."/>
        </authorList>
    </citation>
    <scope>NUCLEOTIDE SEQUENCE [LARGE SCALE GENOMIC DNA]</scope>
    <source>
        <strain evidence="2">MN2024</strain>
        <tissue evidence="2">Gills</tissue>
    </source>
</reference>
<feature type="chain" id="PRO_5044790612" evidence="1">
    <location>
        <begin position="25"/>
        <end position="161"/>
    </location>
</feature>
<gene>
    <name evidence="2" type="ORF">ACJMK2_008301</name>
</gene>
<accession>A0ABD3VL63</accession>
<evidence type="ECO:0000313" key="2">
    <source>
        <dbReference type="EMBL" id="KAL3862324.1"/>
    </source>
</evidence>
<evidence type="ECO:0000256" key="1">
    <source>
        <dbReference type="SAM" id="SignalP"/>
    </source>
</evidence>
<keyword evidence="1" id="KW-0732">Signal</keyword>
<proteinExistence type="predicted"/>
<dbReference type="AlphaFoldDB" id="A0ABD3VL63"/>
<organism evidence="2 3">
    <name type="scientific">Sinanodonta woodiana</name>
    <name type="common">Chinese pond mussel</name>
    <name type="synonym">Anodonta woodiana</name>
    <dbReference type="NCBI Taxonomy" id="1069815"/>
    <lineage>
        <taxon>Eukaryota</taxon>
        <taxon>Metazoa</taxon>
        <taxon>Spiralia</taxon>
        <taxon>Lophotrochozoa</taxon>
        <taxon>Mollusca</taxon>
        <taxon>Bivalvia</taxon>
        <taxon>Autobranchia</taxon>
        <taxon>Heteroconchia</taxon>
        <taxon>Palaeoheterodonta</taxon>
        <taxon>Unionida</taxon>
        <taxon>Unionoidea</taxon>
        <taxon>Unionidae</taxon>
        <taxon>Unioninae</taxon>
        <taxon>Sinanodonta</taxon>
    </lineage>
</organism>
<protein>
    <submittedName>
        <fullName evidence="2">Uncharacterized protein</fullName>
    </submittedName>
</protein>
<feature type="signal peptide" evidence="1">
    <location>
        <begin position="1"/>
        <end position="24"/>
    </location>
</feature>
<dbReference type="Proteomes" id="UP001634394">
    <property type="component" value="Unassembled WGS sequence"/>
</dbReference>
<sequence>MAFSMFHCIFSLMLFLHVQQATTATRIHESEGYGRYQKGRNSSPAIPLQPVAEILCPICIERGDSHCIRKFCQGGFGRYESYVSLAIPFNPTRRILCSYCIQRGDWHCILKFCQRGFGFGGYGGYSGGYGAYSGGYGAYSGGYGGYSGHYPFPRKDRCYYC</sequence>